<reference evidence="4 5" key="1">
    <citation type="submission" date="2017-11" db="EMBL/GenBank/DDBJ databases">
        <title>De novo assembly and phasing of dikaryotic genomes from two isolates of Puccinia coronata f. sp. avenae, the causal agent of oat crown rust.</title>
        <authorList>
            <person name="Miller M.E."/>
            <person name="Zhang Y."/>
            <person name="Omidvar V."/>
            <person name="Sperschneider J."/>
            <person name="Schwessinger B."/>
            <person name="Raley C."/>
            <person name="Palmer J.M."/>
            <person name="Garnica D."/>
            <person name="Upadhyaya N."/>
            <person name="Rathjen J."/>
            <person name="Taylor J.M."/>
            <person name="Park R.F."/>
            <person name="Dodds P.N."/>
            <person name="Hirsch C.D."/>
            <person name="Kianian S.F."/>
            <person name="Figueroa M."/>
        </authorList>
    </citation>
    <scope>NUCLEOTIDE SEQUENCE [LARGE SCALE GENOMIC DNA]</scope>
    <source>
        <strain evidence="3">12NC29</strain>
        <strain evidence="2">12SD80</strain>
    </source>
</reference>
<dbReference type="Proteomes" id="UP000235388">
    <property type="component" value="Unassembled WGS sequence"/>
</dbReference>
<accession>A0A2N5VVV4</accession>
<dbReference type="Proteomes" id="UP000235392">
    <property type="component" value="Unassembled WGS sequence"/>
</dbReference>
<protein>
    <submittedName>
        <fullName evidence="3">Uncharacterized protein</fullName>
    </submittedName>
</protein>
<proteinExistence type="predicted"/>
<dbReference type="EMBL" id="PGCI01000135">
    <property type="protein sequence ID" value="PLW37952.1"/>
    <property type="molecule type" value="Genomic_DNA"/>
</dbReference>
<evidence type="ECO:0000313" key="2">
    <source>
        <dbReference type="EMBL" id="PLW37952.1"/>
    </source>
</evidence>
<dbReference type="AlphaFoldDB" id="A0A2N5VVV4"/>
<dbReference type="EMBL" id="PGCJ01000051">
    <property type="protein sequence ID" value="PLW54110.1"/>
    <property type="molecule type" value="Genomic_DNA"/>
</dbReference>
<name>A0A2N5VVV4_9BASI</name>
<organism evidence="3 4">
    <name type="scientific">Puccinia coronata f. sp. avenae</name>
    <dbReference type="NCBI Taxonomy" id="200324"/>
    <lineage>
        <taxon>Eukaryota</taxon>
        <taxon>Fungi</taxon>
        <taxon>Dikarya</taxon>
        <taxon>Basidiomycota</taxon>
        <taxon>Pucciniomycotina</taxon>
        <taxon>Pucciniomycetes</taxon>
        <taxon>Pucciniales</taxon>
        <taxon>Pucciniaceae</taxon>
        <taxon>Puccinia</taxon>
    </lineage>
</organism>
<comment type="caution">
    <text evidence="3">The sequence shown here is derived from an EMBL/GenBank/DDBJ whole genome shotgun (WGS) entry which is preliminary data.</text>
</comment>
<gene>
    <name evidence="3" type="ORF">PCANC_06424</name>
    <name evidence="1" type="ORF">PCANC_07407</name>
    <name evidence="2" type="ORF">PCASD_10051</name>
</gene>
<evidence type="ECO:0000313" key="1">
    <source>
        <dbReference type="EMBL" id="PLW20675.1"/>
    </source>
</evidence>
<evidence type="ECO:0000313" key="3">
    <source>
        <dbReference type="EMBL" id="PLW54110.1"/>
    </source>
</evidence>
<dbReference type="OrthoDB" id="2495842at2759"/>
<evidence type="ECO:0000313" key="4">
    <source>
        <dbReference type="Proteomes" id="UP000235388"/>
    </source>
</evidence>
<sequence length="105" mass="11361">MVPPQPPPISSPLVSSRNAAADPVHFGSCQCKPKSSVNIMIRHARRNPSLTAGGKHSFRFTTKGMELVADKGPLVSRDIPACVVLDEYRAACRRKAQKSSSLHPN</sequence>
<evidence type="ECO:0000313" key="5">
    <source>
        <dbReference type="Proteomes" id="UP000235392"/>
    </source>
</evidence>
<dbReference type="EMBL" id="PGCJ01000793">
    <property type="protein sequence ID" value="PLW20675.1"/>
    <property type="molecule type" value="Genomic_DNA"/>
</dbReference>
<keyword evidence="4" id="KW-1185">Reference proteome</keyword>